<evidence type="ECO:0000313" key="5">
    <source>
        <dbReference type="Proteomes" id="UP000887013"/>
    </source>
</evidence>
<dbReference type="OrthoDB" id="6437456at2759"/>
<feature type="compositionally biased region" description="Polar residues" evidence="1">
    <location>
        <begin position="167"/>
        <end position="197"/>
    </location>
</feature>
<keyword evidence="5" id="KW-1185">Reference proteome</keyword>
<reference evidence="3" key="1">
    <citation type="submission" date="2020-08" db="EMBL/GenBank/DDBJ databases">
        <title>Multicomponent nature underlies the extraordinary mechanical properties of spider dragline silk.</title>
        <authorList>
            <person name="Kono N."/>
            <person name="Nakamura H."/>
            <person name="Mori M."/>
            <person name="Yoshida Y."/>
            <person name="Ohtoshi R."/>
            <person name="Malay A.D."/>
            <person name="Moran D.A.P."/>
            <person name="Tomita M."/>
            <person name="Numata K."/>
            <person name="Arakawa K."/>
        </authorList>
    </citation>
    <scope>NUCLEOTIDE SEQUENCE</scope>
</reference>
<evidence type="ECO:0000313" key="2">
    <source>
        <dbReference type="EMBL" id="GFS98844.1"/>
    </source>
</evidence>
<protein>
    <submittedName>
        <fullName evidence="3">Uncharacterized protein</fullName>
    </submittedName>
</protein>
<accession>A0A8X6TGE1</accession>
<proteinExistence type="predicted"/>
<evidence type="ECO:0000256" key="1">
    <source>
        <dbReference type="SAM" id="MobiDB-lite"/>
    </source>
</evidence>
<dbReference type="AlphaFoldDB" id="A0A8X6TGE1"/>
<dbReference type="EMBL" id="BMAW01064685">
    <property type="protein sequence ID" value="GFT46444.1"/>
    <property type="molecule type" value="Genomic_DNA"/>
</dbReference>
<feature type="region of interest" description="Disordered" evidence="1">
    <location>
        <begin position="1"/>
        <end position="30"/>
    </location>
</feature>
<feature type="region of interest" description="Disordered" evidence="1">
    <location>
        <begin position="167"/>
        <end position="205"/>
    </location>
</feature>
<dbReference type="EMBL" id="BMAW01101291">
    <property type="protein sequence ID" value="GFS98844.1"/>
    <property type="molecule type" value="Genomic_DNA"/>
</dbReference>
<name>A0A8X6TGE1_NEPPI</name>
<evidence type="ECO:0000313" key="4">
    <source>
        <dbReference type="EMBL" id="GFT46444.1"/>
    </source>
</evidence>
<organism evidence="3 5">
    <name type="scientific">Nephila pilipes</name>
    <name type="common">Giant wood spider</name>
    <name type="synonym">Nephila maculata</name>
    <dbReference type="NCBI Taxonomy" id="299642"/>
    <lineage>
        <taxon>Eukaryota</taxon>
        <taxon>Metazoa</taxon>
        <taxon>Ecdysozoa</taxon>
        <taxon>Arthropoda</taxon>
        <taxon>Chelicerata</taxon>
        <taxon>Arachnida</taxon>
        <taxon>Araneae</taxon>
        <taxon>Araneomorphae</taxon>
        <taxon>Entelegynae</taxon>
        <taxon>Araneoidea</taxon>
        <taxon>Nephilidae</taxon>
        <taxon>Nephila</taxon>
    </lineage>
</organism>
<dbReference type="Proteomes" id="UP000887013">
    <property type="component" value="Unassembled WGS sequence"/>
</dbReference>
<comment type="caution">
    <text evidence="3">The sequence shown here is derived from an EMBL/GenBank/DDBJ whole genome shotgun (WGS) entry which is preliminary data.</text>
</comment>
<dbReference type="EMBL" id="BMAW01008146">
    <property type="protein sequence ID" value="GFT07028.1"/>
    <property type="molecule type" value="Genomic_DNA"/>
</dbReference>
<evidence type="ECO:0000313" key="3">
    <source>
        <dbReference type="EMBL" id="GFT07028.1"/>
    </source>
</evidence>
<gene>
    <name evidence="3" type="ORF">NPIL_189591</name>
    <name evidence="2" type="ORF">NPIL_263271</name>
    <name evidence="4" type="ORF">NPIL_28071</name>
</gene>
<sequence>MDDMLASNHNREKKEEDDQPANSNSSEDLPVLISPTSFDIEKLEKDNIILPEFRHVYWPAIVRNGNINSKKLTIWYCDRTGKSFKLSFSRIRSFRDMEFRKKALDQQMSPEMNQLYTKVFDLARTYDSRRAYGVHDDPALYFDSTKPYFTFLYEDLIKLGTLSQQESENKGNNKSVQASGSEIPSNKENVASCSYKTNGDEESSDCAEDSYFVDSLDAERCFVDSSDAL</sequence>